<feature type="transmembrane region" description="Helical" evidence="1">
    <location>
        <begin position="41"/>
        <end position="66"/>
    </location>
</feature>
<keyword evidence="1" id="KW-1133">Transmembrane helix</keyword>
<dbReference type="AlphaFoldDB" id="A0A1I5UCU0"/>
<sequence length="219" mass="23501">MRLTAEDHTLVTAAVAAAERGTNGEIVTIVSRSSDAYHDAALHWTILAMLLVPALLAFSPALVHVAFDDGKIAPSTAALLTSMLVMQGVAFILVRAALSYRPWRLALTPRATKARRVRARALALFAAAAEHRTAGRTGVLLYLSMEERRAEIIADAAIHGRVSADVWGEAMAAMIPELRARRPGAGMAAAVARIGAVLAEHFPRTENDVNELPDRLIEL</sequence>
<dbReference type="PANTHER" id="PTHR30373">
    <property type="entry name" value="UPF0603 PROTEIN YGCG"/>
    <property type="match status" value="1"/>
</dbReference>
<evidence type="ECO:0000313" key="4">
    <source>
        <dbReference type="Proteomes" id="UP000199586"/>
    </source>
</evidence>
<proteinExistence type="predicted"/>
<reference evidence="3 4" key="1">
    <citation type="submission" date="2016-10" db="EMBL/GenBank/DDBJ databases">
        <authorList>
            <person name="de Groot N.N."/>
        </authorList>
    </citation>
    <scope>NUCLEOTIDE SEQUENCE [LARGE SCALE GENOMIC DNA]</scope>
    <source>
        <strain evidence="3 4">CGMCC 1.9113</strain>
    </source>
</reference>
<gene>
    <name evidence="3" type="ORF">SAMN04488241_11175</name>
</gene>
<dbReference type="Gene3D" id="3.10.310.50">
    <property type="match status" value="1"/>
</dbReference>
<dbReference type="Pfam" id="PF04536">
    <property type="entry name" value="TPM_phosphatase"/>
    <property type="match status" value="1"/>
</dbReference>
<organism evidence="3 4">
    <name type="scientific">Sphingomonas rubra</name>
    <dbReference type="NCBI Taxonomy" id="634430"/>
    <lineage>
        <taxon>Bacteria</taxon>
        <taxon>Pseudomonadati</taxon>
        <taxon>Pseudomonadota</taxon>
        <taxon>Alphaproteobacteria</taxon>
        <taxon>Sphingomonadales</taxon>
        <taxon>Sphingomonadaceae</taxon>
        <taxon>Sphingomonas</taxon>
    </lineage>
</organism>
<keyword evidence="1" id="KW-0812">Transmembrane</keyword>
<name>A0A1I5UCU0_9SPHN</name>
<dbReference type="EMBL" id="FOXP01000011">
    <property type="protein sequence ID" value="SFP93103.1"/>
    <property type="molecule type" value="Genomic_DNA"/>
</dbReference>
<protein>
    <submittedName>
        <fullName evidence="3">Putative membrane protein</fullName>
    </submittedName>
</protein>
<dbReference type="PANTHER" id="PTHR30373:SF8">
    <property type="entry name" value="BLL7265 PROTEIN"/>
    <property type="match status" value="1"/>
</dbReference>
<keyword evidence="4" id="KW-1185">Reference proteome</keyword>
<feature type="transmembrane region" description="Helical" evidence="1">
    <location>
        <begin position="72"/>
        <end position="94"/>
    </location>
</feature>
<evidence type="ECO:0000259" key="2">
    <source>
        <dbReference type="Pfam" id="PF04536"/>
    </source>
</evidence>
<dbReference type="RefSeq" id="WP_093334218.1">
    <property type="nucleotide sequence ID" value="NZ_FOXP01000011.1"/>
</dbReference>
<dbReference type="OrthoDB" id="5825388at2"/>
<evidence type="ECO:0000256" key="1">
    <source>
        <dbReference type="SAM" id="Phobius"/>
    </source>
</evidence>
<dbReference type="InterPro" id="IPR007621">
    <property type="entry name" value="TPM_dom"/>
</dbReference>
<accession>A0A1I5UCU0</accession>
<dbReference type="STRING" id="634430.SAMN04488241_11175"/>
<feature type="domain" description="TPM" evidence="2">
    <location>
        <begin position="115"/>
        <end position="196"/>
    </location>
</feature>
<evidence type="ECO:0000313" key="3">
    <source>
        <dbReference type="EMBL" id="SFP93103.1"/>
    </source>
</evidence>
<keyword evidence="1" id="KW-0472">Membrane</keyword>
<dbReference type="Proteomes" id="UP000199586">
    <property type="component" value="Unassembled WGS sequence"/>
</dbReference>